<proteinExistence type="inferred from homology"/>
<dbReference type="InterPro" id="IPR009060">
    <property type="entry name" value="UBA-like_sf"/>
</dbReference>
<evidence type="ECO:0000313" key="11">
    <source>
        <dbReference type="Proteomes" id="UP000317650"/>
    </source>
</evidence>
<dbReference type="SUPFAM" id="SSF46934">
    <property type="entry name" value="UBA-like"/>
    <property type="match status" value="2"/>
</dbReference>
<dbReference type="GO" id="GO:0003684">
    <property type="term" value="F:damaged DNA binding"/>
    <property type="evidence" value="ECO:0007669"/>
    <property type="project" value="UniProtKB-UniRule"/>
</dbReference>
<comment type="function">
    <text evidence="6">Multiubiquitin chain receptor involved in modulation of proteasomal degradation. Involved in nucleotide excision repair.</text>
</comment>
<comment type="caution">
    <text evidence="10">The sequence shown here is derived from an EMBL/GenBank/DDBJ whole genome shotgun (WGS) entry which is preliminary data.</text>
</comment>
<keyword evidence="3 6" id="KW-0227">DNA damage</keyword>
<dbReference type="PANTHER" id="PTHR10621:SF35">
    <property type="entry name" value="UBIQUITIN RECEPTOR RAD23C"/>
    <property type="match status" value="1"/>
</dbReference>
<dbReference type="Pfam" id="PF00240">
    <property type="entry name" value="ubiquitin"/>
    <property type="match status" value="1"/>
</dbReference>
<dbReference type="CDD" id="cd14379">
    <property type="entry name" value="UBA1_Rad23_plant"/>
    <property type="match status" value="1"/>
</dbReference>
<feature type="region of interest" description="Disordered" evidence="7">
    <location>
        <begin position="121"/>
        <end position="142"/>
    </location>
</feature>
<dbReference type="GO" id="GO:0031593">
    <property type="term" value="F:polyubiquitin modification-dependent protein binding"/>
    <property type="evidence" value="ECO:0007669"/>
    <property type="project" value="UniProtKB-UniRule"/>
</dbReference>
<dbReference type="PROSITE" id="PS50053">
    <property type="entry name" value="UBIQUITIN_2"/>
    <property type="match status" value="1"/>
</dbReference>
<feature type="region of interest" description="Disordered" evidence="7">
    <location>
        <begin position="235"/>
        <end position="273"/>
    </location>
</feature>
<evidence type="ECO:0000256" key="7">
    <source>
        <dbReference type="SAM" id="MobiDB-lite"/>
    </source>
</evidence>
<keyword evidence="2" id="KW-0677">Repeat</keyword>
<dbReference type="Pfam" id="PF09280">
    <property type="entry name" value="XPC-binding"/>
    <property type="match status" value="1"/>
</dbReference>
<dbReference type="GO" id="GO:0006289">
    <property type="term" value="P:nucleotide-excision repair"/>
    <property type="evidence" value="ECO:0007669"/>
    <property type="project" value="UniProtKB-UniRule"/>
</dbReference>
<dbReference type="InterPro" id="IPR004806">
    <property type="entry name" value="Rad23"/>
</dbReference>
<feature type="compositionally biased region" description="Low complexity" evidence="7">
    <location>
        <begin position="242"/>
        <end position="259"/>
    </location>
</feature>
<dbReference type="SMART" id="SM00165">
    <property type="entry name" value="UBA"/>
    <property type="match status" value="2"/>
</dbReference>
<dbReference type="GO" id="GO:0043161">
    <property type="term" value="P:proteasome-mediated ubiquitin-dependent protein catabolic process"/>
    <property type="evidence" value="ECO:0007669"/>
    <property type="project" value="UniProtKB-UniRule"/>
</dbReference>
<dbReference type="CDD" id="cd14382">
    <property type="entry name" value="UBA2_RAD23_plant"/>
    <property type="match status" value="1"/>
</dbReference>
<evidence type="ECO:0000256" key="2">
    <source>
        <dbReference type="ARBA" id="ARBA00022737"/>
    </source>
</evidence>
<dbReference type="GO" id="GO:0005829">
    <property type="term" value="C:cytosol"/>
    <property type="evidence" value="ECO:0007669"/>
    <property type="project" value="TreeGrafter"/>
</dbReference>
<accession>A0A4S8JVG7</accession>
<evidence type="ECO:0000256" key="1">
    <source>
        <dbReference type="ARBA" id="ARBA00009878"/>
    </source>
</evidence>
<dbReference type="NCBIfam" id="TIGR00601">
    <property type="entry name" value="rad23"/>
    <property type="match status" value="1"/>
</dbReference>
<dbReference type="SUPFAM" id="SSF101238">
    <property type="entry name" value="XPC-binding domain"/>
    <property type="match status" value="1"/>
</dbReference>
<keyword evidence="4 6" id="KW-0234">DNA repair</keyword>
<organism evidence="10 11">
    <name type="scientific">Musa balbisiana</name>
    <name type="common">Banana</name>
    <dbReference type="NCBI Taxonomy" id="52838"/>
    <lineage>
        <taxon>Eukaryota</taxon>
        <taxon>Viridiplantae</taxon>
        <taxon>Streptophyta</taxon>
        <taxon>Embryophyta</taxon>
        <taxon>Tracheophyta</taxon>
        <taxon>Spermatophyta</taxon>
        <taxon>Magnoliopsida</taxon>
        <taxon>Liliopsida</taxon>
        <taxon>Zingiberales</taxon>
        <taxon>Musaceae</taxon>
        <taxon>Musa</taxon>
    </lineage>
</organism>
<dbReference type="EMBL" id="PYDT01000003">
    <property type="protein sequence ID" value="THU66223.1"/>
    <property type="molecule type" value="Genomic_DNA"/>
</dbReference>
<evidence type="ECO:0000259" key="9">
    <source>
        <dbReference type="PROSITE" id="PS50053"/>
    </source>
</evidence>
<dbReference type="CDD" id="cd01805">
    <property type="entry name" value="Ubl_Rad23"/>
    <property type="match status" value="1"/>
</dbReference>
<keyword evidence="5 6" id="KW-0539">Nucleus</keyword>
<dbReference type="InterPro" id="IPR015360">
    <property type="entry name" value="XPC-bd"/>
</dbReference>
<dbReference type="InterPro" id="IPR029071">
    <property type="entry name" value="Ubiquitin-like_domsf"/>
</dbReference>
<comment type="subcellular location">
    <subcellularLocation>
        <location evidence="6">Nucleus</location>
    </subcellularLocation>
    <subcellularLocation>
        <location evidence="6">Cytoplasm</location>
    </subcellularLocation>
</comment>
<dbReference type="PROSITE" id="PS50030">
    <property type="entry name" value="UBA"/>
    <property type="match status" value="2"/>
</dbReference>
<gene>
    <name evidence="10" type="ORF">C4D60_Mb05t11880</name>
</gene>
<dbReference type="GO" id="GO:0043130">
    <property type="term" value="F:ubiquitin binding"/>
    <property type="evidence" value="ECO:0007669"/>
    <property type="project" value="UniProtKB-UniRule"/>
</dbReference>
<dbReference type="Gene3D" id="1.10.8.10">
    <property type="entry name" value="DNA helicase RuvA subunit, C-terminal domain"/>
    <property type="match status" value="2"/>
</dbReference>
<dbReference type="AlphaFoldDB" id="A0A4S8JVG7"/>
<dbReference type="FunFam" id="3.10.20.90:FF:000069">
    <property type="entry name" value="UV excision repair protein RAD23"/>
    <property type="match status" value="1"/>
</dbReference>
<keyword evidence="6" id="KW-0963">Cytoplasm</keyword>
<feature type="domain" description="UBA" evidence="8">
    <location>
        <begin position="177"/>
        <end position="220"/>
    </location>
</feature>
<sequence>MKIFVKTLKGSNFEIDVNPEDTVADVKKNIETSQGKTVYPAEQQMLIHQGKILKDDTTLDENKVSENSFLVIMLSKLTHWNFIDDIDLELRCLTKGSSSGASTTAKVPVSQVPPTITATPVPSVPVSAPSQVPAPTLSSVPTNAPTPTATTAAAPAATISTEVDSYGQAASNLVAGSTLEQTIQQILDMGGGTWERDTVVRALRAAYNNPERAVEYLYSGIPDHAEAAPVARAPASGQTVNSPVEAPQPVQPAVPSSGPNANPLDIFPQGLPNVGSHAGGGSLDFLRNSPQFRALQALVQANPQILQPMLQELGKQNPQIMRLIQEHQGEFLRLINEPAEGTEGSNVLGQLAAGMPQALAVTPEEREAIERLEAMGFERALVLQVFFACNKNEELAANYLLDHMHEFED</sequence>
<keyword evidence="11" id="KW-1185">Reference proteome</keyword>
<dbReference type="FunFam" id="1.10.8.10:FF:000002">
    <property type="entry name" value="UV excision repair protein RAD23 homolog"/>
    <property type="match status" value="1"/>
</dbReference>
<dbReference type="SUPFAM" id="SSF54236">
    <property type="entry name" value="Ubiquitin-like"/>
    <property type="match status" value="1"/>
</dbReference>
<evidence type="ECO:0000256" key="6">
    <source>
        <dbReference type="RuleBase" id="RU367049"/>
    </source>
</evidence>
<dbReference type="Pfam" id="PF00627">
    <property type="entry name" value="UBA"/>
    <property type="match status" value="2"/>
</dbReference>
<evidence type="ECO:0000259" key="8">
    <source>
        <dbReference type="PROSITE" id="PS50030"/>
    </source>
</evidence>
<dbReference type="SMART" id="SM00727">
    <property type="entry name" value="STI1"/>
    <property type="match status" value="1"/>
</dbReference>
<dbReference type="InterPro" id="IPR000626">
    <property type="entry name" value="Ubiquitin-like_dom"/>
</dbReference>
<name>A0A4S8JVG7_MUSBA</name>
<evidence type="ECO:0000313" key="10">
    <source>
        <dbReference type="EMBL" id="THU66223.1"/>
    </source>
</evidence>
<dbReference type="InterPro" id="IPR036353">
    <property type="entry name" value="XPC-bd_sf"/>
</dbReference>
<dbReference type="GO" id="GO:0070628">
    <property type="term" value="F:proteasome binding"/>
    <property type="evidence" value="ECO:0007669"/>
    <property type="project" value="TreeGrafter"/>
</dbReference>
<dbReference type="GO" id="GO:0005654">
    <property type="term" value="C:nucleoplasm"/>
    <property type="evidence" value="ECO:0007669"/>
    <property type="project" value="TreeGrafter"/>
</dbReference>
<reference evidence="10 11" key="1">
    <citation type="journal article" date="2019" name="Nat. Plants">
        <title>Genome sequencing of Musa balbisiana reveals subgenome evolution and function divergence in polyploid bananas.</title>
        <authorList>
            <person name="Yao X."/>
        </authorList>
    </citation>
    <scope>NUCLEOTIDE SEQUENCE [LARGE SCALE GENOMIC DNA]</scope>
    <source>
        <strain evidence="11">cv. DH-PKW</strain>
        <tissue evidence="10">Leaves</tissue>
    </source>
</reference>
<protein>
    <recommendedName>
        <fullName evidence="6">Ubiquitin receptor RAD23</fullName>
    </recommendedName>
    <alternativeName>
        <fullName evidence="6">DNA repair protein RAD23</fullName>
    </alternativeName>
</protein>
<feature type="domain" description="UBA" evidence="8">
    <location>
        <begin position="362"/>
        <end position="403"/>
    </location>
</feature>
<evidence type="ECO:0000256" key="3">
    <source>
        <dbReference type="ARBA" id="ARBA00022763"/>
    </source>
</evidence>
<dbReference type="FunFam" id="1.10.8.10:FF:000003">
    <property type="entry name" value="UV excision repair protein RAD23 homolog"/>
    <property type="match status" value="1"/>
</dbReference>
<dbReference type="SMART" id="SM00213">
    <property type="entry name" value="UBQ"/>
    <property type="match status" value="1"/>
</dbReference>
<dbReference type="Proteomes" id="UP000317650">
    <property type="component" value="Chromosome 5"/>
</dbReference>
<dbReference type="Gene3D" id="3.10.20.90">
    <property type="entry name" value="Phosphatidylinositol 3-kinase Catalytic Subunit, Chain A, domain 1"/>
    <property type="match status" value="1"/>
</dbReference>
<feature type="domain" description="Ubiquitin-like" evidence="9">
    <location>
        <begin position="1"/>
        <end position="76"/>
    </location>
</feature>
<dbReference type="PANTHER" id="PTHR10621">
    <property type="entry name" value="UV EXCISION REPAIR PROTEIN RAD23"/>
    <property type="match status" value="1"/>
</dbReference>
<dbReference type="PRINTS" id="PR01839">
    <property type="entry name" value="RAD23PROTEIN"/>
</dbReference>
<dbReference type="STRING" id="52838.A0A4S8JVG7"/>
<dbReference type="Gene3D" id="1.10.10.540">
    <property type="entry name" value="XPC-binding domain"/>
    <property type="match status" value="1"/>
</dbReference>
<dbReference type="InterPro" id="IPR015940">
    <property type="entry name" value="UBA"/>
</dbReference>
<comment type="similarity">
    <text evidence="1 6">Belongs to the RAD23 family.</text>
</comment>
<evidence type="ECO:0000256" key="5">
    <source>
        <dbReference type="ARBA" id="ARBA00023242"/>
    </source>
</evidence>
<dbReference type="FunFam" id="1.10.10.540:FF:000001">
    <property type="entry name" value="UV excision repair protein RAD23 B"/>
    <property type="match status" value="1"/>
</dbReference>
<evidence type="ECO:0000256" key="4">
    <source>
        <dbReference type="ARBA" id="ARBA00023204"/>
    </source>
</evidence>
<dbReference type="InterPro" id="IPR006636">
    <property type="entry name" value="STI1_HS-bd"/>
</dbReference>